<dbReference type="InterPro" id="IPR044822">
    <property type="entry name" value="Myb_DNA-bind_4"/>
</dbReference>
<keyword evidence="5" id="KW-0804">Transcription</keyword>
<dbReference type="GO" id="GO:0006355">
    <property type="term" value="P:regulation of DNA-templated transcription"/>
    <property type="evidence" value="ECO:0007669"/>
    <property type="project" value="UniProtKB-ARBA"/>
</dbReference>
<dbReference type="FunFam" id="1.10.10.60:FF:000061">
    <property type="entry name" value="Trihelix transcription factor GT-2"/>
    <property type="match status" value="1"/>
</dbReference>
<feature type="compositionally biased region" description="Polar residues" evidence="7">
    <location>
        <begin position="638"/>
        <end position="648"/>
    </location>
</feature>
<dbReference type="PROSITE" id="PS50090">
    <property type="entry name" value="MYB_LIKE"/>
    <property type="match status" value="2"/>
</dbReference>
<keyword evidence="6" id="KW-0539">Nucleus</keyword>
<dbReference type="GO" id="GO:0005634">
    <property type="term" value="C:nucleus"/>
    <property type="evidence" value="ECO:0007669"/>
    <property type="project" value="UniProtKB-SubCell"/>
</dbReference>
<feature type="compositionally biased region" description="Pro residues" evidence="7">
    <location>
        <begin position="412"/>
        <end position="443"/>
    </location>
</feature>
<feature type="compositionally biased region" description="Low complexity" evidence="7">
    <location>
        <begin position="46"/>
        <end position="62"/>
    </location>
</feature>
<feature type="compositionally biased region" description="Acidic residues" evidence="7">
    <location>
        <begin position="251"/>
        <end position="264"/>
    </location>
</feature>
<dbReference type="EMBL" id="NCVQ01000001">
    <property type="protein sequence ID" value="PWZ54454.1"/>
    <property type="molecule type" value="Genomic_DNA"/>
</dbReference>
<evidence type="ECO:0000313" key="9">
    <source>
        <dbReference type="EMBL" id="PWZ54454.1"/>
    </source>
</evidence>
<evidence type="ECO:0000256" key="7">
    <source>
        <dbReference type="SAM" id="MobiDB-lite"/>
    </source>
</evidence>
<proteinExistence type="predicted"/>
<dbReference type="ExpressionAtlas" id="A0A317Y9P5">
    <property type="expression patterns" value="baseline and differential"/>
</dbReference>
<feature type="region of interest" description="Disordered" evidence="7">
    <location>
        <begin position="242"/>
        <end position="292"/>
    </location>
</feature>
<dbReference type="Pfam" id="PF13837">
    <property type="entry name" value="Myb_DNA-bind_4"/>
    <property type="match status" value="2"/>
</dbReference>
<evidence type="ECO:0000256" key="5">
    <source>
        <dbReference type="ARBA" id="ARBA00023163"/>
    </source>
</evidence>
<feature type="compositionally biased region" description="Gly residues" evidence="7">
    <location>
        <begin position="621"/>
        <end position="632"/>
    </location>
</feature>
<dbReference type="InterPro" id="IPR001005">
    <property type="entry name" value="SANT/Myb"/>
</dbReference>
<comment type="caution">
    <text evidence="9">The sequence shown here is derived from an EMBL/GenBank/DDBJ whole genome shotgun (WGS) entry which is preliminary data.</text>
</comment>
<keyword evidence="2" id="KW-0677">Repeat</keyword>
<accession>A0A317Y9P5</accession>
<evidence type="ECO:0000259" key="8">
    <source>
        <dbReference type="PROSITE" id="PS50090"/>
    </source>
</evidence>
<feature type="domain" description="Myb-like" evidence="8">
    <location>
        <begin position="100"/>
        <end position="158"/>
    </location>
</feature>
<evidence type="ECO:0000256" key="2">
    <source>
        <dbReference type="ARBA" id="ARBA00022737"/>
    </source>
</evidence>
<feature type="compositionally biased region" description="Pro residues" evidence="7">
    <location>
        <begin position="389"/>
        <end position="405"/>
    </location>
</feature>
<evidence type="ECO:0000256" key="3">
    <source>
        <dbReference type="ARBA" id="ARBA00023015"/>
    </source>
</evidence>
<feature type="compositionally biased region" description="Low complexity" evidence="7">
    <location>
        <begin position="677"/>
        <end position="689"/>
    </location>
</feature>
<reference evidence="9" key="1">
    <citation type="journal article" date="2018" name="Nat. Genet.">
        <title>Extensive intraspecific gene order and gene structural variations between Mo17 and other maize genomes.</title>
        <authorList>
            <person name="Sun S."/>
            <person name="Zhou Y."/>
            <person name="Chen J."/>
            <person name="Shi J."/>
            <person name="Zhao H."/>
            <person name="Zhao H."/>
            <person name="Song W."/>
            <person name="Zhang M."/>
            <person name="Cui Y."/>
            <person name="Dong X."/>
            <person name="Liu H."/>
            <person name="Ma X."/>
            <person name="Jiao Y."/>
            <person name="Wang B."/>
            <person name="Wei X."/>
            <person name="Stein J.C."/>
            <person name="Glaubitz J.C."/>
            <person name="Lu F."/>
            <person name="Yu G."/>
            <person name="Liang C."/>
            <person name="Fengler K."/>
            <person name="Li B."/>
            <person name="Rafalski A."/>
            <person name="Schnable P.S."/>
            <person name="Ware D.H."/>
            <person name="Buckler E.S."/>
            <person name="Lai J."/>
        </authorList>
    </citation>
    <scope>NUCLEOTIDE SEQUENCE [LARGE SCALE GENOMIC DNA]</scope>
    <source>
        <tissue evidence="9">Seedling</tissue>
    </source>
</reference>
<dbReference type="CDD" id="cd12203">
    <property type="entry name" value="GT1"/>
    <property type="match status" value="2"/>
</dbReference>
<dbReference type="Proteomes" id="UP000251960">
    <property type="component" value="Chromosome 1"/>
</dbReference>
<name>A0A317Y9P5_MAIZE</name>
<feature type="compositionally biased region" description="Gly residues" evidence="7">
    <location>
        <begin position="1"/>
        <end position="18"/>
    </location>
</feature>
<protein>
    <submittedName>
        <fullName evidence="9">Trihelix transcription factor GT-2</fullName>
    </submittedName>
</protein>
<feature type="domain" description="Myb-like" evidence="8">
    <location>
        <begin position="470"/>
        <end position="534"/>
    </location>
</feature>
<dbReference type="FunFam" id="1.10.10.60:FF:000092">
    <property type="entry name" value="Trihelix transcription factor GT-2"/>
    <property type="match status" value="1"/>
</dbReference>
<dbReference type="PANTHER" id="PTHR21654:SF84">
    <property type="entry name" value="SI:DKEY-66I24.7"/>
    <property type="match status" value="1"/>
</dbReference>
<organism evidence="9">
    <name type="scientific">Zea mays</name>
    <name type="common">Maize</name>
    <dbReference type="NCBI Taxonomy" id="4577"/>
    <lineage>
        <taxon>Eukaryota</taxon>
        <taxon>Viridiplantae</taxon>
        <taxon>Streptophyta</taxon>
        <taxon>Embryophyta</taxon>
        <taxon>Tracheophyta</taxon>
        <taxon>Spermatophyta</taxon>
        <taxon>Magnoliopsida</taxon>
        <taxon>Liliopsida</taxon>
        <taxon>Poales</taxon>
        <taxon>Poaceae</taxon>
        <taxon>PACMAD clade</taxon>
        <taxon>Panicoideae</taxon>
        <taxon>Andropogonodae</taxon>
        <taxon>Andropogoneae</taxon>
        <taxon>Tripsacinae</taxon>
        <taxon>Zea</taxon>
    </lineage>
</organism>
<dbReference type="AlphaFoldDB" id="A0A317Y9P5"/>
<feature type="compositionally biased region" description="Low complexity" evidence="7">
    <location>
        <begin position="760"/>
        <end position="779"/>
    </location>
</feature>
<feature type="compositionally biased region" description="Basic and acidic residues" evidence="7">
    <location>
        <begin position="665"/>
        <end position="676"/>
    </location>
</feature>
<dbReference type="PANTHER" id="PTHR21654">
    <property type="entry name" value="FI21293P1"/>
    <property type="match status" value="1"/>
</dbReference>
<gene>
    <name evidence="9" type="primary">GT-2_0</name>
    <name evidence="9" type="ORF">Zm00014a_008917</name>
</gene>
<keyword evidence="4" id="KW-0238">DNA-binding</keyword>
<evidence type="ECO:0000256" key="6">
    <source>
        <dbReference type="ARBA" id="ARBA00023242"/>
    </source>
</evidence>
<dbReference type="Gene3D" id="1.10.10.60">
    <property type="entry name" value="Homeodomain-like"/>
    <property type="match status" value="2"/>
</dbReference>
<evidence type="ECO:0000256" key="4">
    <source>
        <dbReference type="ARBA" id="ARBA00023125"/>
    </source>
</evidence>
<comment type="subcellular location">
    <subcellularLocation>
        <location evidence="1">Nucleus</location>
    </subcellularLocation>
</comment>
<feature type="region of interest" description="Disordered" evidence="7">
    <location>
        <begin position="1"/>
        <end position="67"/>
    </location>
</feature>
<feature type="region of interest" description="Disordered" evidence="7">
    <location>
        <begin position="381"/>
        <end position="446"/>
    </location>
</feature>
<keyword evidence="3" id="KW-0805">Transcription regulation</keyword>
<feature type="region of interest" description="Disordered" evidence="7">
    <location>
        <begin position="601"/>
        <end position="785"/>
    </location>
</feature>
<dbReference type="GO" id="GO:0003677">
    <property type="term" value="F:DNA binding"/>
    <property type="evidence" value="ECO:0007669"/>
    <property type="project" value="UniProtKB-KW"/>
</dbReference>
<feature type="compositionally biased region" description="Acidic residues" evidence="7">
    <location>
        <begin position="701"/>
        <end position="722"/>
    </location>
</feature>
<sequence>MQQQQHGGGGGGASGGGPAQQFGAQQVEMPPPFSPAGGAGQRISLAEAPSPISSRPPASTPAKQYDELGASGAGAVGFDAEGLAAAAAGEEGASGGSAGNRWPRQETLELLKIRSDMDAAFRDATLKGPLWEQVSRKLAEKGYNRSAKKCKEKFENVHKYYKRTKESRAGRNDGKTYRFFTQLEALHGTGAAPASVAASQVPPAISGGVSGAAGPLAVRLPAEPPPAVSGGVGMPMTTVGYPSFSTSNTEDYTDEDDSDDEGTEELVGGGGNERGKRKRVSEGGASVAGGGSGKMMRFFEGLMKQVMERQEAMQQRFLEAIEKREQDRMIREEAWRRQEMTRLAREQEILAQERAMAASRDAAVLSFIQKITGQTIPMPSIAAPTINAMPPPPHPKPPPPQPHPTPIASASPAPPPPQPPASQTPPPLQQQQPSPPQQKPPMPQQQSMDIVMVPAETTPHADIPVHEGSSGGAASSRWPKAEVHALIQLRSNLDTRYQEVGPKGPLWEEISAGMRRMGYNRNAKRCKEKWENINKYFKKVKESNKKRPEDSKTCPYFHQLDALYRNKAALSSSSGVGAPVHANALPAPQETVTVVTAAAPISQTPPPTQPSQSHHYAAKNGGTGNGNGGGASEHGSRGMQTQASNGSVGASRFVGEGGGAASAAKKPEDIMKEMMEQRQAPQQQQQQTQAVVSGYNRIDGADSDNMDDDEEDYDDDDEDEDIDGNKMQYEIQFQRQQPHHHQQHPNAVRPNAGAGGGNPPGTAAAPSTAAAPTTTAGSSFLGMVQ</sequence>
<evidence type="ECO:0000256" key="1">
    <source>
        <dbReference type="ARBA" id="ARBA00004123"/>
    </source>
</evidence>
<dbReference type="SMART" id="SM00717">
    <property type="entry name" value="SANT"/>
    <property type="match status" value="2"/>
</dbReference>